<dbReference type="Gene3D" id="3.20.20.70">
    <property type="entry name" value="Aldolase class I"/>
    <property type="match status" value="1"/>
</dbReference>
<evidence type="ECO:0000259" key="10">
    <source>
        <dbReference type="Pfam" id="PF01207"/>
    </source>
</evidence>
<dbReference type="PROSITE" id="PS01136">
    <property type="entry name" value="UPF0034"/>
    <property type="match status" value="1"/>
</dbReference>
<feature type="binding site" evidence="9">
    <location>
        <begin position="218"/>
        <end position="219"/>
    </location>
    <ligand>
        <name>FMN</name>
        <dbReference type="ChEBI" id="CHEBI:58210"/>
    </ligand>
</feature>
<dbReference type="InterPro" id="IPR013785">
    <property type="entry name" value="Aldolase_TIM"/>
</dbReference>
<evidence type="ECO:0000256" key="2">
    <source>
        <dbReference type="ARBA" id="ARBA00022630"/>
    </source>
</evidence>
<dbReference type="CDD" id="cd02801">
    <property type="entry name" value="DUS_like_FMN"/>
    <property type="match status" value="1"/>
</dbReference>
<evidence type="ECO:0000256" key="7">
    <source>
        <dbReference type="PIRNR" id="PIRNR006621"/>
    </source>
</evidence>
<dbReference type="InterPro" id="IPR035587">
    <property type="entry name" value="DUS-like_FMN-bd"/>
</dbReference>
<keyword evidence="3 7" id="KW-0288">FMN</keyword>
<feature type="binding site" evidence="9">
    <location>
        <position position="64"/>
    </location>
    <ligand>
        <name>FMN</name>
        <dbReference type="ChEBI" id="CHEBI:58210"/>
    </ligand>
</feature>
<comment type="similarity">
    <text evidence="7">Belongs to the dus family.</text>
</comment>
<comment type="caution">
    <text evidence="11">The sequence shown here is derived from an EMBL/GenBank/DDBJ whole genome shotgun (WGS) entry which is preliminary data.</text>
</comment>
<accession>A0A9D2AVZ8</accession>
<dbReference type="Pfam" id="PF01207">
    <property type="entry name" value="Dus"/>
    <property type="match status" value="1"/>
</dbReference>
<keyword evidence="6 7" id="KW-0560">Oxidoreductase</keyword>
<feature type="binding site" evidence="9">
    <location>
        <position position="133"/>
    </location>
    <ligand>
        <name>FMN</name>
        <dbReference type="ChEBI" id="CHEBI:58210"/>
    </ligand>
</feature>
<evidence type="ECO:0000256" key="5">
    <source>
        <dbReference type="ARBA" id="ARBA00022857"/>
    </source>
</evidence>
<gene>
    <name evidence="11" type="ORF">IAA28_04100</name>
</gene>
<dbReference type="GO" id="GO:0017150">
    <property type="term" value="F:tRNA dihydrouridine synthase activity"/>
    <property type="evidence" value="ECO:0007669"/>
    <property type="project" value="InterPro"/>
</dbReference>
<evidence type="ECO:0000256" key="9">
    <source>
        <dbReference type="PIRSR" id="PIRSR006621-2"/>
    </source>
</evidence>
<feature type="binding site" evidence="9">
    <location>
        <position position="162"/>
    </location>
    <ligand>
        <name>FMN</name>
        <dbReference type="ChEBI" id="CHEBI:58210"/>
    </ligand>
</feature>
<dbReference type="SUPFAM" id="SSF51395">
    <property type="entry name" value="FMN-linked oxidoreductases"/>
    <property type="match status" value="1"/>
</dbReference>
<reference evidence="11" key="1">
    <citation type="journal article" date="2021" name="PeerJ">
        <title>Extensive microbial diversity within the chicken gut microbiome revealed by metagenomics and culture.</title>
        <authorList>
            <person name="Gilroy R."/>
            <person name="Ravi A."/>
            <person name="Getino M."/>
            <person name="Pursley I."/>
            <person name="Horton D.L."/>
            <person name="Alikhan N.F."/>
            <person name="Baker D."/>
            <person name="Gharbi K."/>
            <person name="Hall N."/>
            <person name="Watson M."/>
            <person name="Adriaenssens E.M."/>
            <person name="Foster-Nyarko E."/>
            <person name="Jarju S."/>
            <person name="Secka A."/>
            <person name="Antonio M."/>
            <person name="Oren A."/>
            <person name="Chaudhuri R.R."/>
            <person name="La Ragione R."/>
            <person name="Hildebrand F."/>
            <person name="Pallen M.J."/>
        </authorList>
    </citation>
    <scope>NUCLEOTIDE SEQUENCE</scope>
    <source>
        <strain evidence="11">ChiGjej4B4-12881</strain>
    </source>
</reference>
<evidence type="ECO:0000256" key="3">
    <source>
        <dbReference type="ARBA" id="ARBA00022643"/>
    </source>
</evidence>
<feature type="domain" description="DUS-like FMN-binding" evidence="10">
    <location>
        <begin position="5"/>
        <end position="270"/>
    </location>
</feature>
<keyword evidence="5" id="KW-0521">NADP</keyword>
<evidence type="ECO:0000256" key="8">
    <source>
        <dbReference type="PIRSR" id="PIRSR006621-1"/>
    </source>
</evidence>
<comment type="cofactor">
    <cofactor evidence="1 7 9">
        <name>FMN</name>
        <dbReference type="ChEBI" id="CHEBI:58210"/>
    </cofactor>
</comment>
<evidence type="ECO:0000256" key="4">
    <source>
        <dbReference type="ARBA" id="ARBA00022694"/>
    </source>
</evidence>
<dbReference type="EMBL" id="DXEU01000071">
    <property type="protein sequence ID" value="HIX51970.1"/>
    <property type="molecule type" value="Genomic_DNA"/>
</dbReference>
<proteinExistence type="inferred from homology"/>
<dbReference type="AlphaFoldDB" id="A0A9D2AVZ8"/>
<keyword evidence="2 7" id="KW-0285">Flavoprotein</keyword>
<dbReference type="InterPro" id="IPR001269">
    <property type="entry name" value="DUS_fam"/>
</dbReference>
<dbReference type="InterPro" id="IPR018517">
    <property type="entry name" value="tRNA_hU_synthase_CS"/>
</dbReference>
<evidence type="ECO:0000256" key="1">
    <source>
        <dbReference type="ARBA" id="ARBA00001917"/>
    </source>
</evidence>
<dbReference type="PANTHER" id="PTHR45846:SF1">
    <property type="entry name" value="TRNA-DIHYDROURIDINE(47) SYNTHASE [NAD(P)(+)]-LIKE"/>
    <property type="match status" value="1"/>
</dbReference>
<evidence type="ECO:0000313" key="11">
    <source>
        <dbReference type="EMBL" id="HIX51970.1"/>
    </source>
</evidence>
<keyword evidence="9" id="KW-0547">Nucleotide-binding</keyword>
<organism evidence="11 12">
    <name type="scientific">Candidatus Lachnoclostridium stercoripullorum</name>
    <dbReference type="NCBI Taxonomy" id="2838635"/>
    <lineage>
        <taxon>Bacteria</taxon>
        <taxon>Bacillati</taxon>
        <taxon>Bacillota</taxon>
        <taxon>Clostridia</taxon>
        <taxon>Lachnospirales</taxon>
        <taxon>Lachnospiraceae</taxon>
    </lineage>
</organism>
<dbReference type="GO" id="GO:0003723">
    <property type="term" value="F:RNA binding"/>
    <property type="evidence" value="ECO:0007669"/>
    <property type="project" value="TreeGrafter"/>
</dbReference>
<reference evidence="11" key="2">
    <citation type="submission" date="2021-04" db="EMBL/GenBank/DDBJ databases">
        <authorList>
            <person name="Gilroy R."/>
        </authorList>
    </citation>
    <scope>NUCLEOTIDE SEQUENCE</scope>
    <source>
        <strain evidence="11">ChiGjej4B4-12881</strain>
    </source>
</reference>
<dbReference type="PIRSF" id="PIRSF006621">
    <property type="entry name" value="Dus"/>
    <property type="match status" value="1"/>
</dbReference>
<dbReference type="EC" id="1.3.1.-" evidence="7"/>
<name>A0A9D2AVZ8_9FIRM</name>
<keyword evidence="4 7" id="KW-0819">tRNA processing</keyword>
<protein>
    <recommendedName>
        <fullName evidence="7">tRNA-dihydrouridine synthase</fullName>
        <ecNumber evidence="7">1.3.1.-</ecNumber>
    </recommendedName>
</protein>
<dbReference type="Proteomes" id="UP000886780">
    <property type="component" value="Unassembled WGS sequence"/>
</dbReference>
<evidence type="ECO:0000256" key="6">
    <source>
        <dbReference type="ARBA" id="ARBA00023002"/>
    </source>
</evidence>
<evidence type="ECO:0000313" key="12">
    <source>
        <dbReference type="Proteomes" id="UP000886780"/>
    </source>
</evidence>
<dbReference type="PANTHER" id="PTHR45846">
    <property type="entry name" value="TRNA-DIHYDROURIDINE(47) SYNTHASE [NAD(P)(+)]-LIKE"/>
    <property type="match status" value="1"/>
</dbReference>
<dbReference type="GO" id="GO:0050660">
    <property type="term" value="F:flavin adenine dinucleotide binding"/>
    <property type="evidence" value="ECO:0007669"/>
    <property type="project" value="InterPro"/>
</dbReference>
<sequence>MRRYAAPMEGITGYVYRNAHHRVFGGVDRYFTPFLSPGKKRGLRSRELNDVLPEHNEGVPVVPQILTNDWEDFLHTAEILREFGYEEVNLNLGCPSGTVAAKKRGAGFLGYPEELDLFLGRIFDGTDMGISVKTRIGVERPEEFERLLAIYRKYPLRELIVHPRVLRDGYGNTPNLPAFLQALEDSPFPVCYNGDLFSREAAREFSRCFPQAERIMFGRGLIADAGLAEGLAAEERGERDPGMTAERFREFHGEILRGYCQIMSGDRNVLFKMKELWFYMLRLFPDSESYGKKIRKADTVAEYSLWVEKLLREREILPQAPEIALPFSFKIG</sequence>
<feature type="active site" description="Proton donor" evidence="8">
    <location>
        <position position="94"/>
    </location>
</feature>
<comment type="function">
    <text evidence="7">Catalyzes the synthesis of 5,6-dihydrouridine (D), a modified base found in the D-loop of most tRNAs, via the reduction of the C5-C6 double bond in target uridines.</text>
</comment>